<gene>
    <name evidence="1" type="ORF">SETIT_3G023000v2</name>
</gene>
<dbReference type="STRING" id="4555.A0A368QAN3"/>
<evidence type="ECO:0008006" key="2">
    <source>
        <dbReference type="Google" id="ProtNLM"/>
    </source>
</evidence>
<reference evidence="1" key="2">
    <citation type="submission" date="2015-07" db="EMBL/GenBank/DDBJ databases">
        <authorList>
            <person name="Noorani M."/>
        </authorList>
    </citation>
    <scope>NUCLEOTIDE SEQUENCE</scope>
    <source>
        <strain evidence="1">Yugu1</strain>
    </source>
</reference>
<sequence>MSTVEQMSEFIMLWDYVQNITLSETPDTITWHWTSHGEYTTKSAYNIQFAAVYCTFEAKHIWRAQAEGKHRFFVWQLVQDWTSGLWRVSVNSAPKEKRRALAAILIYTCWNLWNERNRRIFQGTCSTPLRVLSLIKEEVALQQNACGTPSW</sequence>
<dbReference type="EMBL" id="CM003530">
    <property type="protein sequence ID" value="RCV14989.1"/>
    <property type="molecule type" value="Genomic_DNA"/>
</dbReference>
<dbReference type="OrthoDB" id="692647at2759"/>
<proteinExistence type="predicted"/>
<name>A0A368QAN3_SETIT</name>
<organism evidence="1">
    <name type="scientific">Setaria italica</name>
    <name type="common">Foxtail millet</name>
    <name type="synonym">Panicum italicum</name>
    <dbReference type="NCBI Taxonomy" id="4555"/>
    <lineage>
        <taxon>Eukaryota</taxon>
        <taxon>Viridiplantae</taxon>
        <taxon>Streptophyta</taxon>
        <taxon>Embryophyta</taxon>
        <taxon>Tracheophyta</taxon>
        <taxon>Spermatophyta</taxon>
        <taxon>Magnoliopsida</taxon>
        <taxon>Liliopsida</taxon>
        <taxon>Poales</taxon>
        <taxon>Poaceae</taxon>
        <taxon>PACMAD clade</taxon>
        <taxon>Panicoideae</taxon>
        <taxon>Panicodae</taxon>
        <taxon>Paniceae</taxon>
        <taxon>Cenchrinae</taxon>
        <taxon>Setaria</taxon>
    </lineage>
</organism>
<dbReference type="AlphaFoldDB" id="A0A368QAN3"/>
<evidence type="ECO:0000313" key="1">
    <source>
        <dbReference type="EMBL" id="RCV14989.1"/>
    </source>
</evidence>
<protein>
    <recommendedName>
        <fullName evidence="2">Reverse transcriptase zinc-binding domain-containing protein</fullName>
    </recommendedName>
</protein>
<accession>A0A368QAN3</accession>
<reference evidence="1" key="1">
    <citation type="journal article" date="2012" name="Nat. Biotechnol.">
        <title>Reference genome sequence of the model plant Setaria.</title>
        <authorList>
            <person name="Bennetzen J.L."/>
            <person name="Schmutz J."/>
            <person name="Wang H."/>
            <person name="Percifield R."/>
            <person name="Hawkins J."/>
            <person name="Pontaroli A.C."/>
            <person name="Estep M."/>
            <person name="Feng L."/>
            <person name="Vaughn J.N."/>
            <person name="Grimwood J."/>
            <person name="Jenkins J."/>
            <person name="Barry K."/>
            <person name="Lindquist E."/>
            <person name="Hellsten U."/>
            <person name="Deshpande S."/>
            <person name="Wang X."/>
            <person name="Wu X."/>
            <person name="Mitros T."/>
            <person name="Triplett J."/>
            <person name="Yang X."/>
            <person name="Ye C.Y."/>
            <person name="Mauro-Herrera M."/>
            <person name="Wang L."/>
            <person name="Li P."/>
            <person name="Sharma M."/>
            <person name="Sharma R."/>
            <person name="Ronald P.C."/>
            <person name="Panaud O."/>
            <person name="Kellogg E.A."/>
            <person name="Brutnell T.P."/>
            <person name="Doust A.N."/>
            <person name="Tuskan G.A."/>
            <person name="Rokhsar D."/>
            <person name="Devos K.M."/>
        </authorList>
    </citation>
    <scope>NUCLEOTIDE SEQUENCE [LARGE SCALE GENOMIC DNA]</scope>
    <source>
        <strain evidence="1">Yugu1</strain>
    </source>
</reference>